<comment type="caution">
    <text evidence="2">The sequence shown here is derived from an EMBL/GenBank/DDBJ whole genome shotgun (WGS) entry which is preliminary data.</text>
</comment>
<keyword evidence="1" id="KW-0472">Membrane</keyword>
<feature type="transmembrane region" description="Helical" evidence="1">
    <location>
        <begin position="44"/>
        <end position="64"/>
    </location>
</feature>
<keyword evidence="1" id="KW-1133">Transmembrane helix</keyword>
<evidence type="ECO:0000313" key="2">
    <source>
        <dbReference type="EMBL" id="MDQ0207955.1"/>
    </source>
</evidence>
<dbReference type="Proteomes" id="UP001225034">
    <property type="component" value="Unassembled WGS sequence"/>
</dbReference>
<gene>
    <name evidence="2" type="ORF">J2S05_002764</name>
</gene>
<name>A0ABT9YJB3_9BACI</name>
<protein>
    <submittedName>
        <fullName evidence="2">Type II secretory pathway pseudopilin PulG</fullName>
    </submittedName>
</protein>
<proteinExistence type="predicted"/>
<feature type="transmembrane region" description="Helical" evidence="1">
    <location>
        <begin position="12"/>
        <end position="32"/>
    </location>
</feature>
<organism evidence="2 3">
    <name type="scientific">Alkalicoccobacillus murimartini</name>
    <dbReference type="NCBI Taxonomy" id="171685"/>
    <lineage>
        <taxon>Bacteria</taxon>
        <taxon>Bacillati</taxon>
        <taxon>Bacillota</taxon>
        <taxon>Bacilli</taxon>
        <taxon>Bacillales</taxon>
        <taxon>Bacillaceae</taxon>
        <taxon>Alkalicoccobacillus</taxon>
    </lineage>
</organism>
<keyword evidence="3" id="KW-1185">Reference proteome</keyword>
<accession>A0ABT9YJB3</accession>
<reference evidence="2 3" key="1">
    <citation type="submission" date="2023-07" db="EMBL/GenBank/DDBJ databases">
        <title>Genomic Encyclopedia of Type Strains, Phase IV (KMG-IV): sequencing the most valuable type-strain genomes for metagenomic binning, comparative biology and taxonomic classification.</title>
        <authorList>
            <person name="Goeker M."/>
        </authorList>
    </citation>
    <scope>NUCLEOTIDE SEQUENCE [LARGE SCALE GENOMIC DNA]</scope>
    <source>
        <strain evidence="2 3">DSM 19154</strain>
    </source>
</reference>
<evidence type="ECO:0000256" key="1">
    <source>
        <dbReference type="SAM" id="Phobius"/>
    </source>
</evidence>
<dbReference type="RefSeq" id="WP_306983650.1">
    <property type="nucleotide sequence ID" value="NZ_JAUSUA010000004.1"/>
</dbReference>
<evidence type="ECO:0000313" key="3">
    <source>
        <dbReference type="Proteomes" id="UP001225034"/>
    </source>
</evidence>
<sequence>MLVLGELMFQILFIVLLAIIVIIGSLLIPKLVKAKTSSKQHDHIVALLLSAFAVATYFSVVGIIPEAFSGDHLVTQNKVEQVDQEHVRAIALPLPYKINEYELQSVSFPVPETYESGQIRVQTTDFTELQEIIQEDRTLLRDDRSIDMASYYNQVILPAIEEAWSHNESYADQERIQMTIERLSSQFHQHDFTYVE</sequence>
<dbReference type="EMBL" id="JAUSUA010000004">
    <property type="protein sequence ID" value="MDQ0207955.1"/>
    <property type="molecule type" value="Genomic_DNA"/>
</dbReference>
<keyword evidence="1" id="KW-0812">Transmembrane</keyword>